<comment type="catalytic activity">
    <reaction evidence="20">
        <text>D-glucuronate(out) + H(+)(out) = D-glucuronate(in) + H(+)(in)</text>
        <dbReference type="Rhea" id="RHEA:72591"/>
        <dbReference type="ChEBI" id="CHEBI:15378"/>
        <dbReference type="ChEBI" id="CHEBI:58720"/>
    </reaction>
    <physiologicalReaction direction="left-to-right" evidence="20">
        <dbReference type="Rhea" id="RHEA:72592"/>
    </physiologicalReaction>
</comment>
<evidence type="ECO:0000256" key="5">
    <source>
        <dbReference type="ARBA" id="ARBA00022448"/>
    </source>
</evidence>
<evidence type="ECO:0000256" key="21">
    <source>
        <dbReference type="ARBA" id="ARBA00056891"/>
    </source>
</evidence>
<dbReference type="Pfam" id="PF07690">
    <property type="entry name" value="MFS_1"/>
    <property type="match status" value="1"/>
</dbReference>
<feature type="transmembrane region" description="Helical" evidence="26">
    <location>
        <begin position="31"/>
        <end position="59"/>
    </location>
</feature>
<dbReference type="PANTHER" id="PTHR11662">
    <property type="entry name" value="SOLUTE CARRIER FAMILY 17"/>
    <property type="match status" value="1"/>
</dbReference>
<feature type="transmembrane region" description="Helical" evidence="26">
    <location>
        <begin position="175"/>
        <end position="199"/>
    </location>
</feature>
<dbReference type="GO" id="GO:0005765">
    <property type="term" value="C:lysosomal membrane"/>
    <property type="evidence" value="ECO:0007669"/>
    <property type="project" value="UniProtKB-SubCell"/>
</dbReference>
<dbReference type="GO" id="GO:0046942">
    <property type="term" value="P:carboxylic acid transport"/>
    <property type="evidence" value="ECO:0007669"/>
    <property type="project" value="UniProtKB-ARBA"/>
</dbReference>
<name>T2M965_HYDVU</name>
<evidence type="ECO:0000256" key="23">
    <source>
        <dbReference type="ARBA" id="ARBA00080244"/>
    </source>
</evidence>
<protein>
    <recommendedName>
        <fullName evidence="22">Sialin</fullName>
    </recommendedName>
    <alternativeName>
        <fullName evidence="25">H(+)/nitrate cotransporter</fullName>
    </alternativeName>
    <alternativeName>
        <fullName evidence="23">H(+)/sialic acid cotransporter</fullName>
    </alternativeName>
    <alternativeName>
        <fullName evidence="24">Vesicular excitatory amino acid transporter</fullName>
    </alternativeName>
</protein>
<evidence type="ECO:0000256" key="6">
    <source>
        <dbReference type="ARBA" id="ARBA00022475"/>
    </source>
</evidence>
<keyword evidence="13" id="KW-0458">Lysosome</keyword>
<dbReference type="Gene3D" id="1.20.1250.20">
    <property type="entry name" value="MFS general substrate transporter like domains"/>
    <property type="match status" value="2"/>
</dbReference>
<evidence type="ECO:0000256" key="18">
    <source>
        <dbReference type="ARBA" id="ARBA00051403"/>
    </source>
</evidence>
<dbReference type="GO" id="GO:0015293">
    <property type="term" value="F:symporter activity"/>
    <property type="evidence" value="ECO:0007669"/>
    <property type="project" value="UniProtKB-KW"/>
</dbReference>
<feature type="transmembrane region" description="Helical" evidence="26">
    <location>
        <begin position="263"/>
        <end position="285"/>
    </location>
</feature>
<evidence type="ECO:0000256" key="10">
    <source>
        <dbReference type="ARBA" id="ARBA00023018"/>
    </source>
</evidence>
<evidence type="ECO:0000256" key="2">
    <source>
        <dbReference type="ARBA" id="ARBA00004554"/>
    </source>
</evidence>
<dbReference type="InterPro" id="IPR036259">
    <property type="entry name" value="MFS_trans_sf"/>
</dbReference>
<evidence type="ECO:0000256" key="8">
    <source>
        <dbReference type="ARBA" id="ARBA00022847"/>
    </source>
</evidence>
<dbReference type="GO" id="GO:0016323">
    <property type="term" value="C:basolateral plasma membrane"/>
    <property type="evidence" value="ECO:0007669"/>
    <property type="project" value="UniProtKB-SubCell"/>
</dbReference>
<evidence type="ECO:0000256" key="25">
    <source>
        <dbReference type="ARBA" id="ARBA00081925"/>
    </source>
</evidence>
<comment type="subcellular location">
    <subcellularLocation>
        <location evidence="2">Basolateral cell membrane</location>
        <topology evidence="2">Multi-pass membrane protein</topology>
    </subcellularLocation>
    <subcellularLocation>
        <location evidence="3">Cytoplasmic vesicle</location>
        <location evidence="3">Secretory vesicle membrane</location>
        <topology evidence="3">Multi-pass membrane protein</topology>
    </subcellularLocation>
    <subcellularLocation>
        <location evidence="1">Cytoplasmic vesicle</location>
        <location evidence="1">Secretory vesicle</location>
        <location evidence="1">Synaptic vesicle membrane</location>
    </subcellularLocation>
    <subcellularLocation>
        <location evidence="4">Lysosome membrane</location>
    </subcellularLocation>
</comment>
<feature type="transmembrane region" description="Helical" evidence="26">
    <location>
        <begin position="140"/>
        <end position="163"/>
    </location>
</feature>
<dbReference type="EMBL" id="HAAD01002412">
    <property type="protein sequence ID" value="CDG68644.1"/>
    <property type="molecule type" value="mRNA"/>
</dbReference>
<evidence type="ECO:0000256" key="4">
    <source>
        <dbReference type="ARBA" id="ARBA00004656"/>
    </source>
</evidence>
<dbReference type="FunFam" id="1.20.1250.20:FF:000067">
    <property type="entry name" value="sialin isoform X2"/>
    <property type="match status" value="1"/>
</dbReference>
<keyword evidence="14" id="KW-0968">Cytoplasmic vesicle</keyword>
<evidence type="ECO:0000313" key="28">
    <source>
        <dbReference type="EMBL" id="CDG68644.1"/>
    </source>
</evidence>
<keyword evidence="7 26" id="KW-0812">Transmembrane</keyword>
<evidence type="ECO:0000256" key="19">
    <source>
        <dbReference type="ARBA" id="ARBA00051447"/>
    </source>
</evidence>
<feature type="transmembrane region" description="Helical" evidence="26">
    <location>
        <begin position="402"/>
        <end position="424"/>
    </location>
</feature>
<organism evidence="28">
    <name type="scientific">Hydra vulgaris</name>
    <name type="common">Hydra</name>
    <name type="synonym">Hydra attenuata</name>
    <dbReference type="NCBI Taxonomy" id="6087"/>
    <lineage>
        <taxon>Eukaryota</taxon>
        <taxon>Metazoa</taxon>
        <taxon>Cnidaria</taxon>
        <taxon>Hydrozoa</taxon>
        <taxon>Hydroidolina</taxon>
        <taxon>Anthoathecata</taxon>
        <taxon>Aplanulata</taxon>
        <taxon>Hydridae</taxon>
        <taxon>Hydra</taxon>
    </lineage>
</organism>
<sequence length="543" mass="60524">MEANELFVNEDDHKNVPKLEACCCKCMPKRYLLAFLTFTGFVNVYTLRVNLSVAMVAMVSSLEKQFPNGTHYTVPAEFDWDSGLQGIILSSFFYGYIFTQIPGGWLAAKYGGKNLFGGGILMTALFTLVTPLAARLHPSVLILVRILEGLFEGFTFPCVHALWSKWAPPLERSKLATISFSGPFAGTVLGMPLSGLIAHNYGWPWVFYFFGLLGVIWSFFWFTLITDSPEDHPKITENELEYILSSLKADKTSKKLVKTPWKMIFTSLPVWAIIVAHFTENWGWYTLLTQLPTYLKKIMKFSLQEAGVISALPYLAMVIVVQCGGRFGDFLRRRNILGTTAVRRIFNSIGFFSQAIFLIVVGYTTNKQLAIIGLTLAVGLGGLTWTGFPVNHLDIAPRYASILFGISNCIATFPGMFTPILVGYITTNETQEEWRVVFFISTGVYAVGMVFYAIFVSGEKQAWNDENVSYEDGDAELKTLLSPSEEDRKQAYNGADVLIIETIIKQSNTKNTTTIVGEDVELLKLMTARTPISSRGAVVAHLP</sequence>
<evidence type="ECO:0000256" key="9">
    <source>
        <dbReference type="ARBA" id="ARBA00022989"/>
    </source>
</evidence>
<keyword evidence="9 26" id="KW-1133">Transmembrane helix</keyword>
<feature type="transmembrane region" description="Helical" evidence="26">
    <location>
        <begin position="87"/>
        <end position="108"/>
    </location>
</feature>
<dbReference type="InterPro" id="IPR020846">
    <property type="entry name" value="MFS_dom"/>
</dbReference>
<evidence type="ECO:0000256" key="22">
    <source>
        <dbReference type="ARBA" id="ARBA00069713"/>
    </source>
</evidence>
<evidence type="ECO:0000256" key="13">
    <source>
        <dbReference type="ARBA" id="ARBA00023228"/>
    </source>
</evidence>
<dbReference type="PANTHER" id="PTHR11662:SF455">
    <property type="entry name" value="GH23975P"/>
    <property type="match status" value="1"/>
</dbReference>
<evidence type="ECO:0000256" key="12">
    <source>
        <dbReference type="ARBA" id="ARBA00023180"/>
    </source>
</evidence>
<accession>T2M965</accession>
<feature type="transmembrane region" description="Helical" evidence="26">
    <location>
        <begin position="345"/>
        <end position="363"/>
    </location>
</feature>
<keyword evidence="6" id="KW-1003">Cell membrane</keyword>
<dbReference type="InterPro" id="IPR011701">
    <property type="entry name" value="MFS"/>
</dbReference>
<evidence type="ECO:0000256" key="17">
    <source>
        <dbReference type="ARBA" id="ARBA00050625"/>
    </source>
</evidence>
<feature type="transmembrane region" description="Helical" evidence="26">
    <location>
        <begin position="436"/>
        <end position="455"/>
    </location>
</feature>
<evidence type="ECO:0000256" key="3">
    <source>
        <dbReference type="ARBA" id="ARBA00004638"/>
    </source>
</evidence>
<gene>
    <name evidence="28" type="primary">SLC17A8</name>
</gene>
<evidence type="ECO:0000256" key="14">
    <source>
        <dbReference type="ARBA" id="ARBA00023329"/>
    </source>
</evidence>
<dbReference type="AlphaFoldDB" id="T2M965"/>
<feature type="transmembrane region" description="Helical" evidence="26">
    <location>
        <begin position="205"/>
        <end position="225"/>
    </location>
</feature>
<comment type="catalytic activity">
    <reaction evidence="15">
        <text>2 nitrate(out) + H(+)(out) = 2 nitrate(in) + H(+)(in)</text>
        <dbReference type="Rhea" id="RHEA:71539"/>
        <dbReference type="ChEBI" id="CHEBI:15378"/>
        <dbReference type="ChEBI" id="CHEBI:17632"/>
    </reaction>
    <physiologicalReaction direction="left-to-right" evidence="15">
        <dbReference type="Rhea" id="RHEA:71540"/>
    </physiologicalReaction>
</comment>
<feature type="domain" description="Major facilitator superfamily (MFS) profile" evidence="27">
    <location>
        <begin position="32"/>
        <end position="460"/>
    </location>
</feature>
<feature type="transmembrane region" description="Helical" evidence="26">
    <location>
        <begin position="305"/>
        <end position="324"/>
    </location>
</feature>
<evidence type="ECO:0000256" key="15">
    <source>
        <dbReference type="ARBA" id="ARBA00050101"/>
    </source>
</evidence>
<evidence type="ECO:0000256" key="1">
    <source>
        <dbReference type="ARBA" id="ARBA00004432"/>
    </source>
</evidence>
<evidence type="ECO:0000256" key="26">
    <source>
        <dbReference type="SAM" id="Phobius"/>
    </source>
</evidence>
<keyword evidence="12" id="KW-0325">Glycoprotein</keyword>
<comment type="catalytic activity">
    <reaction evidence="19">
        <text>L-glutamate(out) = L-glutamate(in)</text>
        <dbReference type="Rhea" id="RHEA:66336"/>
        <dbReference type="ChEBI" id="CHEBI:29985"/>
    </reaction>
    <physiologicalReaction direction="left-to-right" evidence="19">
        <dbReference type="Rhea" id="RHEA:66337"/>
    </physiologicalReaction>
</comment>
<proteinExistence type="evidence at transcript level"/>
<dbReference type="GO" id="GO:0030672">
    <property type="term" value="C:synaptic vesicle membrane"/>
    <property type="evidence" value="ECO:0007669"/>
    <property type="project" value="UniProtKB-SubCell"/>
</dbReference>
<keyword evidence="5" id="KW-0813">Transport</keyword>
<dbReference type="InterPro" id="IPR050382">
    <property type="entry name" value="MFS_Na/Anion_cotransporter"/>
</dbReference>
<dbReference type="SUPFAM" id="SSF103473">
    <property type="entry name" value="MFS general substrate transporter"/>
    <property type="match status" value="1"/>
</dbReference>
<keyword evidence="11 26" id="KW-0472">Membrane</keyword>
<dbReference type="CDD" id="cd17318">
    <property type="entry name" value="MFS_SLC17"/>
    <property type="match status" value="1"/>
</dbReference>
<evidence type="ECO:0000259" key="27">
    <source>
        <dbReference type="PROSITE" id="PS50850"/>
    </source>
</evidence>
<dbReference type="PROSITE" id="PS50850">
    <property type="entry name" value="MFS"/>
    <property type="match status" value="1"/>
</dbReference>
<keyword evidence="8" id="KW-0769">Symport</keyword>
<reference evidence="28" key="1">
    <citation type="journal article" date="2013" name="Genome Biol. Evol.">
        <title>Punctuated emergences of genetic and phenotypic innovations in eumetazoan, bilaterian, euteleostome, and hominidae ancestors.</title>
        <authorList>
            <person name="Wenger Y."/>
            <person name="Galliot B."/>
        </authorList>
    </citation>
    <scope>NUCLEOTIDE SEQUENCE</scope>
    <source>
        <tissue evidence="28">Whole animals</tissue>
    </source>
</reference>
<keyword evidence="10" id="KW-0770">Synapse</keyword>
<dbReference type="OrthoDB" id="2985014at2759"/>
<comment type="function">
    <text evidence="21">Receptor for CM101, a polysaccharide produced by group B Streptococcus with antipathoangiogenic properties.</text>
</comment>
<evidence type="ECO:0000256" key="20">
    <source>
        <dbReference type="ARBA" id="ARBA00051612"/>
    </source>
</evidence>
<evidence type="ECO:0000256" key="11">
    <source>
        <dbReference type="ARBA" id="ARBA00023136"/>
    </source>
</evidence>
<comment type="catalytic activity">
    <reaction evidence="17">
        <text>N-acetylneuraminate(in) + H(+)(in) = N-acetylneuraminate(out) + H(+)(out)</text>
        <dbReference type="Rhea" id="RHEA:28987"/>
        <dbReference type="ChEBI" id="CHEBI:15378"/>
        <dbReference type="ChEBI" id="CHEBI:35418"/>
    </reaction>
    <physiologicalReaction direction="right-to-left" evidence="17">
        <dbReference type="Rhea" id="RHEA:28989"/>
    </physiologicalReaction>
</comment>
<comment type="catalytic activity">
    <reaction evidence="18">
        <text>N-acetyl-L-aspartyl-L-glutamate(out) = N-acetyl-L-aspartyl-L-glutamate(in)</text>
        <dbReference type="Rhea" id="RHEA:72599"/>
        <dbReference type="ChEBI" id="CHEBI:76931"/>
    </reaction>
    <physiologicalReaction direction="left-to-right" evidence="18">
        <dbReference type="Rhea" id="RHEA:72600"/>
    </physiologicalReaction>
</comment>
<feature type="transmembrane region" description="Helical" evidence="26">
    <location>
        <begin position="369"/>
        <end position="390"/>
    </location>
</feature>
<evidence type="ECO:0000256" key="7">
    <source>
        <dbReference type="ARBA" id="ARBA00022692"/>
    </source>
</evidence>
<dbReference type="GO" id="GO:0006820">
    <property type="term" value="P:monoatomic anion transport"/>
    <property type="evidence" value="ECO:0007669"/>
    <property type="project" value="TreeGrafter"/>
</dbReference>
<feature type="transmembrane region" description="Helical" evidence="26">
    <location>
        <begin position="115"/>
        <end position="134"/>
    </location>
</feature>
<comment type="catalytic activity">
    <reaction evidence="16">
        <text>L-aspartate(out) = L-aspartate(in)</text>
        <dbReference type="Rhea" id="RHEA:66332"/>
        <dbReference type="ChEBI" id="CHEBI:29991"/>
    </reaction>
    <physiologicalReaction direction="left-to-right" evidence="16">
        <dbReference type="Rhea" id="RHEA:66333"/>
    </physiologicalReaction>
</comment>
<evidence type="ECO:0000256" key="16">
    <source>
        <dbReference type="ARBA" id="ARBA00050554"/>
    </source>
</evidence>
<evidence type="ECO:0000256" key="24">
    <source>
        <dbReference type="ARBA" id="ARBA00081195"/>
    </source>
</evidence>
<dbReference type="FunFam" id="1.20.1250.20:FF:000003">
    <property type="entry name" value="Solute carrier family 17 member 3"/>
    <property type="match status" value="1"/>
</dbReference>